<evidence type="ECO:0000256" key="2">
    <source>
        <dbReference type="ARBA" id="ARBA00022679"/>
    </source>
</evidence>
<dbReference type="SUPFAM" id="SSF53335">
    <property type="entry name" value="S-adenosyl-L-methionine-dependent methyltransferases"/>
    <property type="match status" value="1"/>
</dbReference>
<feature type="non-terminal residue" evidence="8">
    <location>
        <position position="344"/>
    </location>
</feature>
<dbReference type="GO" id="GO:0032259">
    <property type="term" value="P:methylation"/>
    <property type="evidence" value="ECO:0007669"/>
    <property type="project" value="UniProtKB-KW"/>
</dbReference>
<feature type="domain" description="Protein arginine N-methyltransferase" evidence="7">
    <location>
        <begin position="163"/>
        <end position="328"/>
    </location>
</feature>
<dbReference type="GO" id="GO:0042054">
    <property type="term" value="F:histone methyltransferase activity"/>
    <property type="evidence" value="ECO:0007669"/>
    <property type="project" value="TreeGrafter"/>
</dbReference>
<evidence type="ECO:0000256" key="6">
    <source>
        <dbReference type="PROSITE-ProRule" id="PRU01015"/>
    </source>
</evidence>
<evidence type="ECO:0000256" key="3">
    <source>
        <dbReference type="ARBA" id="ARBA00022691"/>
    </source>
</evidence>
<dbReference type="InterPro" id="IPR055135">
    <property type="entry name" value="PRMT_dom"/>
</dbReference>
<reference evidence="8" key="2">
    <citation type="submission" date="2020-11" db="EMBL/GenBank/DDBJ databases">
        <authorList>
            <person name="McCartney M.A."/>
            <person name="Auch B."/>
            <person name="Kono T."/>
            <person name="Mallez S."/>
            <person name="Becker A."/>
            <person name="Gohl D.M."/>
            <person name="Silverstein K.A.T."/>
            <person name="Koren S."/>
            <person name="Bechman K.B."/>
            <person name="Herman A."/>
            <person name="Abrahante J.E."/>
            <person name="Garbe J."/>
        </authorList>
    </citation>
    <scope>NUCLEOTIDE SEQUENCE</scope>
    <source>
        <strain evidence="8">Duluth1</strain>
        <tissue evidence="8">Whole animal</tissue>
    </source>
</reference>
<evidence type="ECO:0000313" key="9">
    <source>
        <dbReference type="Proteomes" id="UP000828390"/>
    </source>
</evidence>
<dbReference type="PANTHER" id="PTHR11006:SF73">
    <property type="entry name" value="PROTEIN ARGININE N-METHYLTRANSFERASE 6"/>
    <property type="match status" value="1"/>
</dbReference>
<dbReference type="Gene3D" id="2.70.160.11">
    <property type="entry name" value="Hnrnp arginine n-methyltransferase1"/>
    <property type="match status" value="1"/>
</dbReference>
<dbReference type="InterPro" id="IPR025799">
    <property type="entry name" value="Arg_MeTrfase"/>
</dbReference>
<reference evidence="8" key="1">
    <citation type="journal article" date="2019" name="bioRxiv">
        <title>The Genome of the Zebra Mussel, Dreissena polymorpha: A Resource for Invasive Species Research.</title>
        <authorList>
            <person name="McCartney M.A."/>
            <person name="Auch B."/>
            <person name="Kono T."/>
            <person name="Mallez S."/>
            <person name="Zhang Y."/>
            <person name="Obille A."/>
            <person name="Becker A."/>
            <person name="Abrahante J.E."/>
            <person name="Garbe J."/>
            <person name="Badalamenti J.P."/>
            <person name="Herman A."/>
            <person name="Mangelson H."/>
            <person name="Liachko I."/>
            <person name="Sullivan S."/>
            <person name="Sone E.D."/>
            <person name="Koren S."/>
            <person name="Silverstein K.A.T."/>
            <person name="Beckman K.B."/>
            <person name="Gohl D.M."/>
        </authorList>
    </citation>
    <scope>NUCLEOTIDE SEQUENCE</scope>
    <source>
        <strain evidence="8">Duluth1</strain>
        <tissue evidence="8">Whole animal</tissue>
    </source>
</reference>
<proteinExistence type="predicted"/>
<evidence type="ECO:0000256" key="4">
    <source>
        <dbReference type="ARBA" id="ARBA00040406"/>
    </source>
</evidence>
<evidence type="ECO:0000256" key="1">
    <source>
        <dbReference type="ARBA" id="ARBA00022603"/>
    </source>
</evidence>
<comment type="caution">
    <text evidence="8">The sequence shown here is derived from an EMBL/GenBank/DDBJ whole genome shotgun (WGS) entry which is preliminary data.</text>
</comment>
<name>A0A9D4H2G5_DREPO</name>
<keyword evidence="3 6" id="KW-0949">S-adenosyl-L-methionine</keyword>
<keyword evidence="2 6" id="KW-0808">Transferase</keyword>
<keyword evidence="9" id="KW-1185">Reference proteome</keyword>
<protein>
    <recommendedName>
        <fullName evidence="4">Protein arginine N-methyltransferase 6</fullName>
    </recommendedName>
    <alternativeName>
        <fullName evidence="5">Histone-arginine N-methyltransferase PRMT6</fullName>
    </alternativeName>
</protein>
<dbReference type="PROSITE" id="PS51678">
    <property type="entry name" value="SAM_MT_PRMT"/>
    <property type="match status" value="1"/>
</dbReference>
<organism evidence="8 9">
    <name type="scientific">Dreissena polymorpha</name>
    <name type="common">Zebra mussel</name>
    <name type="synonym">Mytilus polymorpha</name>
    <dbReference type="NCBI Taxonomy" id="45954"/>
    <lineage>
        <taxon>Eukaryota</taxon>
        <taxon>Metazoa</taxon>
        <taxon>Spiralia</taxon>
        <taxon>Lophotrochozoa</taxon>
        <taxon>Mollusca</taxon>
        <taxon>Bivalvia</taxon>
        <taxon>Autobranchia</taxon>
        <taxon>Heteroconchia</taxon>
        <taxon>Euheterodonta</taxon>
        <taxon>Imparidentia</taxon>
        <taxon>Neoheterodontei</taxon>
        <taxon>Myida</taxon>
        <taxon>Dreissenoidea</taxon>
        <taxon>Dreissenidae</taxon>
        <taxon>Dreissena</taxon>
    </lineage>
</organism>
<evidence type="ECO:0000256" key="5">
    <source>
        <dbReference type="ARBA" id="ARBA00042685"/>
    </source>
</evidence>
<dbReference type="Pfam" id="PF06325">
    <property type="entry name" value="PrmA"/>
    <property type="match status" value="1"/>
</dbReference>
<dbReference type="FunFam" id="3.40.50.150:FF:000016">
    <property type="entry name" value="Protein arginine N-methyltransferase 6"/>
    <property type="match status" value="1"/>
</dbReference>
<evidence type="ECO:0000259" key="7">
    <source>
        <dbReference type="Pfam" id="PF22528"/>
    </source>
</evidence>
<dbReference type="Proteomes" id="UP000828390">
    <property type="component" value="Unassembled WGS sequence"/>
</dbReference>
<dbReference type="Pfam" id="PF22528">
    <property type="entry name" value="PRMT_C"/>
    <property type="match status" value="1"/>
</dbReference>
<accession>A0A9D4H2G5</accession>
<sequence>QRETERVDKDDTAQQRKHDQNYFRSYADIDVHEEMLSDTVRTNAYRYSILKNYEKIRGKVVADVGAGTGILSVFCVQAGAKKVYAIEASAIADQIRAVVAENNMCDRISVLHDSAEEVELPEKVDVIVSEWMGYSLLYESMLPSVIHFRDKWLKPDGLMLPATASLYIAPFTDTELSNRLDFWSEIRSVYKMSMSSMKQYAQKCISKQVHVMNIPPEALQAHAQKVCHLDLLKVKVKDLQCVKSKFSFRCFGDSVVHGFVTWFDVTFPESITLSTSPYHEETHWSQTAFYMEQPCHVTQDTLISGSVSVQPHPGAARFLDIALTFQVDGDCTRRQSYFMNDCFV</sequence>
<dbReference type="EMBL" id="JAIWYP010000005">
    <property type="protein sequence ID" value="KAH3828181.1"/>
    <property type="molecule type" value="Genomic_DNA"/>
</dbReference>
<dbReference type="PANTHER" id="PTHR11006">
    <property type="entry name" value="PROTEIN ARGININE N-METHYLTRANSFERASE"/>
    <property type="match status" value="1"/>
</dbReference>
<dbReference type="Gene3D" id="3.40.50.150">
    <property type="entry name" value="Vaccinia Virus protein VP39"/>
    <property type="match status" value="1"/>
</dbReference>
<dbReference type="CDD" id="cd02440">
    <property type="entry name" value="AdoMet_MTases"/>
    <property type="match status" value="1"/>
</dbReference>
<evidence type="ECO:0000313" key="8">
    <source>
        <dbReference type="EMBL" id="KAH3828181.1"/>
    </source>
</evidence>
<dbReference type="GO" id="GO:0016274">
    <property type="term" value="F:protein-arginine N-methyltransferase activity"/>
    <property type="evidence" value="ECO:0007669"/>
    <property type="project" value="InterPro"/>
</dbReference>
<keyword evidence="1 6" id="KW-0489">Methyltransferase</keyword>
<dbReference type="InterPro" id="IPR029063">
    <property type="entry name" value="SAM-dependent_MTases_sf"/>
</dbReference>
<dbReference type="AlphaFoldDB" id="A0A9D4H2G5"/>
<gene>
    <name evidence="8" type="ORF">DPMN_130133</name>
</gene>